<evidence type="ECO:0000313" key="3">
    <source>
        <dbReference type="EMBL" id="KAF2008636.1"/>
    </source>
</evidence>
<protein>
    <submittedName>
        <fullName evidence="3">Uncharacterized protein</fullName>
    </submittedName>
</protein>
<keyword evidence="4" id="KW-1185">Reference proteome</keyword>
<organism evidence="3 4">
    <name type="scientific">Aaosphaeria arxii CBS 175.79</name>
    <dbReference type="NCBI Taxonomy" id="1450172"/>
    <lineage>
        <taxon>Eukaryota</taxon>
        <taxon>Fungi</taxon>
        <taxon>Dikarya</taxon>
        <taxon>Ascomycota</taxon>
        <taxon>Pezizomycotina</taxon>
        <taxon>Dothideomycetes</taxon>
        <taxon>Pleosporomycetidae</taxon>
        <taxon>Pleosporales</taxon>
        <taxon>Pleosporales incertae sedis</taxon>
        <taxon>Aaosphaeria</taxon>
    </lineage>
</organism>
<feature type="compositionally biased region" description="Polar residues" evidence="2">
    <location>
        <begin position="1"/>
        <end position="11"/>
    </location>
</feature>
<evidence type="ECO:0000256" key="2">
    <source>
        <dbReference type="SAM" id="MobiDB-lite"/>
    </source>
</evidence>
<feature type="compositionally biased region" description="Basic and acidic residues" evidence="2">
    <location>
        <begin position="83"/>
        <end position="95"/>
    </location>
</feature>
<evidence type="ECO:0000313" key="4">
    <source>
        <dbReference type="Proteomes" id="UP000799778"/>
    </source>
</evidence>
<dbReference type="RefSeq" id="XP_033376975.1">
    <property type="nucleotide sequence ID" value="XM_033532885.1"/>
</dbReference>
<sequence>MHSPTHTSVGQVKSDDTVEGPTVSEREGVDQPSSAAEEPASAQPPPEDTTEKAKMSDTKNKELEATVQQEETVPAQIPGPKDLPADTDDHNREMEPEAATATEAPIKPASSSASCLVSSQNQTSHSCEECVKNQAKISHLKQEITKADKEVARTDQEKAELEQELARLLKKSAEVDQEIAKYEQENARMTLLTKLNQDVESVTKALGRLHVQVVRLNLEVEKLNADSIATRQKFTK</sequence>
<feature type="compositionally biased region" description="Low complexity" evidence="2">
    <location>
        <begin position="31"/>
        <end position="41"/>
    </location>
</feature>
<feature type="coiled-coil region" evidence="1">
    <location>
        <begin position="137"/>
        <end position="185"/>
    </location>
</feature>
<feature type="compositionally biased region" description="Basic and acidic residues" evidence="2">
    <location>
        <begin position="49"/>
        <end position="64"/>
    </location>
</feature>
<evidence type="ECO:0000256" key="1">
    <source>
        <dbReference type="SAM" id="Coils"/>
    </source>
</evidence>
<reference evidence="3" key="1">
    <citation type="journal article" date="2020" name="Stud. Mycol.">
        <title>101 Dothideomycetes genomes: a test case for predicting lifestyles and emergence of pathogens.</title>
        <authorList>
            <person name="Haridas S."/>
            <person name="Albert R."/>
            <person name="Binder M."/>
            <person name="Bloem J."/>
            <person name="Labutti K."/>
            <person name="Salamov A."/>
            <person name="Andreopoulos B."/>
            <person name="Baker S."/>
            <person name="Barry K."/>
            <person name="Bills G."/>
            <person name="Bluhm B."/>
            <person name="Cannon C."/>
            <person name="Castanera R."/>
            <person name="Culley D."/>
            <person name="Daum C."/>
            <person name="Ezra D."/>
            <person name="Gonzalez J."/>
            <person name="Henrissat B."/>
            <person name="Kuo A."/>
            <person name="Liang C."/>
            <person name="Lipzen A."/>
            <person name="Lutzoni F."/>
            <person name="Magnuson J."/>
            <person name="Mondo S."/>
            <person name="Nolan M."/>
            <person name="Ohm R."/>
            <person name="Pangilinan J."/>
            <person name="Park H.-J."/>
            <person name="Ramirez L."/>
            <person name="Alfaro M."/>
            <person name="Sun H."/>
            <person name="Tritt A."/>
            <person name="Yoshinaga Y."/>
            <person name="Zwiers L.-H."/>
            <person name="Turgeon B."/>
            <person name="Goodwin S."/>
            <person name="Spatafora J."/>
            <person name="Crous P."/>
            <person name="Grigoriev I."/>
        </authorList>
    </citation>
    <scope>NUCLEOTIDE SEQUENCE</scope>
    <source>
        <strain evidence="3">CBS 175.79</strain>
    </source>
</reference>
<feature type="region of interest" description="Disordered" evidence="2">
    <location>
        <begin position="1"/>
        <end position="120"/>
    </location>
</feature>
<gene>
    <name evidence="3" type="ORF">BU24DRAFT_475098</name>
</gene>
<proteinExistence type="predicted"/>
<dbReference type="EMBL" id="ML978082">
    <property type="protein sequence ID" value="KAF2008636.1"/>
    <property type="molecule type" value="Genomic_DNA"/>
</dbReference>
<keyword evidence="1" id="KW-0175">Coiled coil</keyword>
<dbReference type="Gene3D" id="1.20.5.170">
    <property type="match status" value="1"/>
</dbReference>
<accession>A0A6A5X6X5</accession>
<dbReference type="AlphaFoldDB" id="A0A6A5X6X5"/>
<dbReference type="Proteomes" id="UP000799778">
    <property type="component" value="Unassembled WGS sequence"/>
</dbReference>
<dbReference type="GeneID" id="54290282"/>
<feature type="compositionally biased region" description="Low complexity" evidence="2">
    <location>
        <begin position="97"/>
        <end position="119"/>
    </location>
</feature>
<name>A0A6A5X6X5_9PLEO</name>